<dbReference type="PANTHER" id="PTHR13789">
    <property type="entry name" value="MONOOXYGENASE"/>
    <property type="match status" value="1"/>
</dbReference>
<dbReference type="EMBL" id="BMLM01000001">
    <property type="protein sequence ID" value="GGN77562.1"/>
    <property type="molecule type" value="Genomic_DNA"/>
</dbReference>
<dbReference type="InterPro" id="IPR050493">
    <property type="entry name" value="FAD-dep_Monooxygenase_BioMet"/>
</dbReference>
<accession>A0ABQ2KAZ3</accession>
<evidence type="ECO:0000313" key="4">
    <source>
        <dbReference type="EMBL" id="GGN77562.1"/>
    </source>
</evidence>
<reference evidence="5" key="1">
    <citation type="journal article" date="2019" name="Int. J. Syst. Evol. Microbiol.">
        <title>The Global Catalogue of Microorganisms (GCM) 10K type strain sequencing project: providing services to taxonomists for standard genome sequencing and annotation.</title>
        <authorList>
            <consortium name="The Broad Institute Genomics Platform"/>
            <consortium name="The Broad Institute Genome Sequencing Center for Infectious Disease"/>
            <person name="Wu L."/>
            <person name="Ma J."/>
        </authorList>
    </citation>
    <scope>NUCLEOTIDE SEQUENCE [LARGE SCALE GENOMIC DNA]</scope>
    <source>
        <strain evidence="5">CGMCC 1.6960</strain>
    </source>
</reference>
<keyword evidence="5" id="KW-1185">Reference proteome</keyword>
<dbReference type="Pfam" id="PF01494">
    <property type="entry name" value="FAD_binding_3"/>
    <property type="match status" value="1"/>
</dbReference>
<dbReference type="PRINTS" id="PR00420">
    <property type="entry name" value="RNGMNOXGNASE"/>
</dbReference>
<keyword evidence="1" id="KW-0560">Oxidoreductase</keyword>
<protein>
    <submittedName>
        <fullName evidence="4">Monooxygenase</fullName>
    </submittedName>
</protein>
<name>A0ABQ2KAZ3_9MICO</name>
<evidence type="ECO:0000256" key="1">
    <source>
        <dbReference type="ARBA" id="ARBA00023002"/>
    </source>
</evidence>
<comment type="caution">
    <text evidence="4">The sequence shown here is derived from an EMBL/GenBank/DDBJ whole genome shotgun (WGS) entry which is preliminary data.</text>
</comment>
<keyword evidence="2 4" id="KW-0503">Monooxygenase</keyword>
<sequence>MTQTAIIVGAGIGGLAAARALEDAGWRVRVLEAEDAVPTPGAGVVLTRNGVAALDALGIGAEVRRAAVRSMPQGVATDQGAPLLRAFQSPSSAVLGIHRATLLELLRGDREVETGSRVLRATDGEQGRPAVLVERAGAEPERIEADLVVGADGIRSAVRRSLWPKAARPDYTGATCWEAVLPAGAIAGVADARGMRQMVGQGTELGWMPIDGERVHWWAIAHSRLGRAEADELAAVRAWVGDWSPEAQGLLAGTPADAVQRRDLWYLPTSMRSFRRPGVVLVGDAAHAMAPMLGQGTSLTLEDAATLGALVDDRPLDSALDGYDDARVDRTQRFQRRSLRLLRATTDRRLPALVAARNGAANLVPVLAAEIVLDWMLHWRAPRRRD</sequence>
<feature type="domain" description="FAD-binding" evidence="3">
    <location>
        <begin position="5"/>
        <end position="336"/>
    </location>
</feature>
<dbReference type="GO" id="GO:0004497">
    <property type="term" value="F:monooxygenase activity"/>
    <property type="evidence" value="ECO:0007669"/>
    <property type="project" value="UniProtKB-KW"/>
</dbReference>
<dbReference type="InterPro" id="IPR036188">
    <property type="entry name" value="FAD/NAD-bd_sf"/>
</dbReference>
<dbReference type="Proteomes" id="UP000626982">
    <property type="component" value="Unassembled WGS sequence"/>
</dbReference>
<evidence type="ECO:0000313" key="5">
    <source>
        <dbReference type="Proteomes" id="UP000626982"/>
    </source>
</evidence>
<dbReference type="InterPro" id="IPR002938">
    <property type="entry name" value="FAD-bd"/>
</dbReference>
<dbReference type="PANTHER" id="PTHR13789:SF309">
    <property type="entry name" value="PUTATIVE (AFU_ORTHOLOGUE AFUA_6G14510)-RELATED"/>
    <property type="match status" value="1"/>
</dbReference>
<dbReference type="Gene3D" id="3.50.50.60">
    <property type="entry name" value="FAD/NAD(P)-binding domain"/>
    <property type="match status" value="1"/>
</dbReference>
<gene>
    <name evidence="4" type="ORF">GCM10010968_02280</name>
</gene>
<evidence type="ECO:0000259" key="3">
    <source>
        <dbReference type="Pfam" id="PF01494"/>
    </source>
</evidence>
<dbReference type="RefSeq" id="WP_188715159.1">
    <property type="nucleotide sequence ID" value="NZ_BAABBD010000001.1"/>
</dbReference>
<organism evidence="4 5">
    <name type="scientific">Agrococcus terreus</name>
    <dbReference type="NCBI Taxonomy" id="574649"/>
    <lineage>
        <taxon>Bacteria</taxon>
        <taxon>Bacillati</taxon>
        <taxon>Actinomycetota</taxon>
        <taxon>Actinomycetes</taxon>
        <taxon>Micrococcales</taxon>
        <taxon>Microbacteriaceae</taxon>
        <taxon>Agrococcus</taxon>
    </lineage>
</organism>
<evidence type="ECO:0000256" key="2">
    <source>
        <dbReference type="ARBA" id="ARBA00023033"/>
    </source>
</evidence>
<proteinExistence type="predicted"/>
<dbReference type="SUPFAM" id="SSF51905">
    <property type="entry name" value="FAD/NAD(P)-binding domain"/>
    <property type="match status" value="1"/>
</dbReference>